<proteinExistence type="predicted"/>
<dbReference type="EMBL" id="GBRH01261393">
    <property type="protein sequence ID" value="JAD36502.1"/>
    <property type="molecule type" value="Transcribed_RNA"/>
</dbReference>
<sequence>MYLKYNLQDRSSSILLSCVLQIREWCLMCQCNHVKL</sequence>
<reference evidence="1" key="2">
    <citation type="journal article" date="2015" name="Data Brief">
        <title>Shoot transcriptome of the giant reed, Arundo donax.</title>
        <authorList>
            <person name="Barrero R.A."/>
            <person name="Guerrero F.D."/>
            <person name="Moolhuijzen P."/>
            <person name="Goolsby J.A."/>
            <person name="Tidwell J."/>
            <person name="Bellgard S.E."/>
            <person name="Bellgard M.I."/>
        </authorList>
    </citation>
    <scope>NUCLEOTIDE SEQUENCE</scope>
    <source>
        <tissue evidence="1">Shoot tissue taken approximately 20 cm above the soil surface</tissue>
    </source>
</reference>
<accession>A0A0A8ZNU1</accession>
<reference evidence="1" key="1">
    <citation type="submission" date="2014-09" db="EMBL/GenBank/DDBJ databases">
        <authorList>
            <person name="Magalhaes I.L.F."/>
            <person name="Oliveira U."/>
            <person name="Santos F.R."/>
            <person name="Vidigal T.H.D.A."/>
            <person name="Brescovit A.D."/>
            <person name="Santos A.J."/>
        </authorList>
    </citation>
    <scope>NUCLEOTIDE SEQUENCE</scope>
    <source>
        <tissue evidence="1">Shoot tissue taken approximately 20 cm above the soil surface</tissue>
    </source>
</reference>
<dbReference type="AlphaFoldDB" id="A0A0A8ZNU1"/>
<protein>
    <submittedName>
        <fullName evidence="1">Uncharacterized protein</fullName>
    </submittedName>
</protein>
<name>A0A0A8ZNU1_ARUDO</name>
<organism evidence="1">
    <name type="scientific">Arundo donax</name>
    <name type="common">Giant reed</name>
    <name type="synonym">Donax arundinaceus</name>
    <dbReference type="NCBI Taxonomy" id="35708"/>
    <lineage>
        <taxon>Eukaryota</taxon>
        <taxon>Viridiplantae</taxon>
        <taxon>Streptophyta</taxon>
        <taxon>Embryophyta</taxon>
        <taxon>Tracheophyta</taxon>
        <taxon>Spermatophyta</taxon>
        <taxon>Magnoliopsida</taxon>
        <taxon>Liliopsida</taxon>
        <taxon>Poales</taxon>
        <taxon>Poaceae</taxon>
        <taxon>PACMAD clade</taxon>
        <taxon>Arundinoideae</taxon>
        <taxon>Arundineae</taxon>
        <taxon>Arundo</taxon>
    </lineage>
</organism>
<evidence type="ECO:0000313" key="1">
    <source>
        <dbReference type="EMBL" id="JAD36502.1"/>
    </source>
</evidence>